<dbReference type="InterPro" id="IPR049920">
    <property type="entry name" value="IK1_05631-like"/>
</dbReference>
<sequence>MNIATRQNKTINLKRLAAQRQIYSEAKDLLNIQFLVCVVAAIVFAILANILSDEFAIYPITGAILCVLFNEVYLSKRIKKLTTKAAYIQEEFDCDVLLIPKNRMKEDFPELLEIINYKSKKFLEKGNNYDLLKDWYPGIKEADISYGRIICQNTNCFWNKKLRERYSAYLAGFFWIIFILLLVISIMNDLTLTSFIGAVLAPLIPSIVFVYNIFAVNKDSITKLNHIKIKLNEIIEKLKVKEHYPKEQLDNDIRSLQDLIFENRLIISLTPDKFYFRYRDRDEGIAAASNEELIDLINNRIQ</sequence>
<dbReference type="Proteomes" id="UP001596170">
    <property type="component" value="Unassembled WGS sequence"/>
</dbReference>
<keyword evidence="1" id="KW-1133">Transmembrane helix</keyword>
<dbReference type="Pfam" id="PF18159">
    <property type="entry name" value="S_4TM"/>
    <property type="match status" value="1"/>
</dbReference>
<feature type="transmembrane region" description="Helical" evidence="1">
    <location>
        <begin position="193"/>
        <end position="214"/>
    </location>
</feature>
<proteinExistence type="predicted"/>
<evidence type="ECO:0000256" key="1">
    <source>
        <dbReference type="SAM" id="Phobius"/>
    </source>
</evidence>
<feature type="transmembrane region" description="Helical" evidence="1">
    <location>
        <begin position="56"/>
        <end position="74"/>
    </location>
</feature>
<keyword evidence="1" id="KW-0812">Transmembrane</keyword>
<evidence type="ECO:0000313" key="3">
    <source>
        <dbReference type="Proteomes" id="UP001596170"/>
    </source>
</evidence>
<dbReference type="EMBL" id="JBHSRI010000020">
    <property type="protein sequence ID" value="MFC6040328.1"/>
    <property type="molecule type" value="Genomic_DNA"/>
</dbReference>
<gene>
    <name evidence="2" type="ORF">ACFPYN_12930</name>
</gene>
<comment type="caution">
    <text evidence="2">The sequence shown here is derived from an EMBL/GenBank/DDBJ whole genome shotgun (WGS) entry which is preliminary data.</text>
</comment>
<organism evidence="2 3">
    <name type="scientific">Paenisporosarcina macmurdoensis</name>
    <dbReference type="NCBI Taxonomy" id="212659"/>
    <lineage>
        <taxon>Bacteria</taxon>
        <taxon>Bacillati</taxon>
        <taxon>Bacillota</taxon>
        <taxon>Bacilli</taxon>
        <taxon>Bacillales</taxon>
        <taxon>Caryophanaceae</taxon>
        <taxon>Paenisporosarcina</taxon>
    </lineage>
</organism>
<feature type="transmembrane region" description="Helical" evidence="1">
    <location>
        <begin position="29"/>
        <end position="50"/>
    </location>
</feature>
<dbReference type="RefSeq" id="WP_377734736.1">
    <property type="nucleotide sequence ID" value="NZ_JBHSRI010000020.1"/>
</dbReference>
<keyword evidence="3" id="KW-1185">Reference proteome</keyword>
<keyword evidence="1" id="KW-0472">Membrane</keyword>
<accession>A0ABW1LA78</accession>
<reference evidence="3" key="1">
    <citation type="journal article" date="2019" name="Int. J. Syst. Evol. Microbiol.">
        <title>The Global Catalogue of Microorganisms (GCM) 10K type strain sequencing project: providing services to taxonomists for standard genome sequencing and annotation.</title>
        <authorList>
            <consortium name="The Broad Institute Genomics Platform"/>
            <consortium name="The Broad Institute Genome Sequencing Center for Infectious Disease"/>
            <person name="Wu L."/>
            <person name="Ma J."/>
        </authorList>
    </citation>
    <scope>NUCLEOTIDE SEQUENCE [LARGE SCALE GENOMIC DNA]</scope>
    <source>
        <strain evidence="3">CCUG 54527</strain>
    </source>
</reference>
<name>A0ABW1LA78_9BACL</name>
<protein>
    <submittedName>
        <fullName evidence="2">S-4TM family putative pore-forming effector</fullName>
    </submittedName>
</protein>
<feature type="transmembrane region" description="Helical" evidence="1">
    <location>
        <begin position="168"/>
        <end position="187"/>
    </location>
</feature>
<evidence type="ECO:0000313" key="2">
    <source>
        <dbReference type="EMBL" id="MFC6040328.1"/>
    </source>
</evidence>